<evidence type="ECO:0000313" key="1">
    <source>
        <dbReference type="EMBL" id="KAF7130694.1"/>
    </source>
</evidence>
<protein>
    <submittedName>
        <fullName evidence="1">Uncharacterized protein</fullName>
    </submittedName>
</protein>
<organism evidence="1 2">
    <name type="scientific">Rhododendron simsii</name>
    <name type="common">Sims's rhododendron</name>
    <dbReference type="NCBI Taxonomy" id="118357"/>
    <lineage>
        <taxon>Eukaryota</taxon>
        <taxon>Viridiplantae</taxon>
        <taxon>Streptophyta</taxon>
        <taxon>Embryophyta</taxon>
        <taxon>Tracheophyta</taxon>
        <taxon>Spermatophyta</taxon>
        <taxon>Magnoliopsida</taxon>
        <taxon>eudicotyledons</taxon>
        <taxon>Gunneridae</taxon>
        <taxon>Pentapetalae</taxon>
        <taxon>asterids</taxon>
        <taxon>Ericales</taxon>
        <taxon>Ericaceae</taxon>
        <taxon>Ericoideae</taxon>
        <taxon>Rhodoreae</taxon>
        <taxon>Rhododendron</taxon>
    </lineage>
</organism>
<dbReference type="Proteomes" id="UP000626092">
    <property type="component" value="Unassembled WGS sequence"/>
</dbReference>
<reference evidence="1" key="1">
    <citation type="submission" date="2019-11" db="EMBL/GenBank/DDBJ databases">
        <authorList>
            <person name="Liu Y."/>
            <person name="Hou J."/>
            <person name="Li T.-Q."/>
            <person name="Guan C.-H."/>
            <person name="Wu X."/>
            <person name="Wu H.-Z."/>
            <person name="Ling F."/>
            <person name="Zhang R."/>
            <person name="Shi X.-G."/>
            <person name="Ren J.-P."/>
            <person name="Chen E.-F."/>
            <person name="Sun J.-M."/>
        </authorList>
    </citation>
    <scope>NUCLEOTIDE SEQUENCE</scope>
    <source>
        <strain evidence="1">Adult_tree_wgs_1</strain>
        <tissue evidence="1">Leaves</tissue>
    </source>
</reference>
<sequence>MQMALVTSHMGQNFMPSVEYSAVAVVTVIREIKKKRREGARGEYKWTEGPALKSGKPNPMVVAVKGKIYALAVHADYSDEPKVPEAIDPVFEVLDHQGAWYPLPEPPFYSCHSTFPGSALLCYTAIGNIIYVLVQKPGDYVELLYSFNVLKKKWKEHPRGVKCGDRVGDSLANHKWSNKWADVVDGKLYLSDADLGCCLLYAHDCTTSKKKVVMNKMTNVLTPRTCGDDIRDAIAYIARRIHEGLLVYWDVESYPECDCDGVPYLNPPVRLLRMLVCSNDSLAAHVGNQMFFVVCAYNLPPKFPGSAGRVVYTCLLKLVESIEQHLQSHLWSRIERLLLKPLKTCQWVLVSCNRLLRLSVISTIDDSILNIV</sequence>
<name>A0A834GFG5_RHOSS</name>
<gene>
    <name evidence="1" type="ORF">RHSIM_Rhsim10G0034900</name>
</gene>
<keyword evidence="2" id="KW-1185">Reference proteome</keyword>
<proteinExistence type="predicted"/>
<dbReference type="EMBL" id="WJXA01000010">
    <property type="protein sequence ID" value="KAF7130694.1"/>
    <property type="molecule type" value="Genomic_DNA"/>
</dbReference>
<dbReference type="OrthoDB" id="1485938at2759"/>
<accession>A0A834GFG5</accession>
<dbReference type="AlphaFoldDB" id="A0A834GFG5"/>
<dbReference type="Pfam" id="PF07893">
    <property type="entry name" value="DUF1668"/>
    <property type="match status" value="1"/>
</dbReference>
<comment type="caution">
    <text evidence="1">The sequence shown here is derived from an EMBL/GenBank/DDBJ whole genome shotgun (WGS) entry which is preliminary data.</text>
</comment>
<evidence type="ECO:0000313" key="2">
    <source>
        <dbReference type="Proteomes" id="UP000626092"/>
    </source>
</evidence>
<dbReference type="InterPro" id="IPR012871">
    <property type="entry name" value="DUF1668_ORYSA"/>
</dbReference>